<dbReference type="Gene3D" id="3.90.380.10">
    <property type="entry name" value="Naphthalene 1,2-dioxygenase Alpha Subunit, Chain A, domain 1"/>
    <property type="match status" value="1"/>
</dbReference>
<comment type="caution">
    <text evidence="7">The sequence shown here is derived from an EMBL/GenBank/DDBJ whole genome shotgun (WGS) entry which is preliminary data.</text>
</comment>
<dbReference type="PANTHER" id="PTHR21266:SF59">
    <property type="entry name" value="BLR4922 PROTEIN"/>
    <property type="match status" value="1"/>
</dbReference>
<dbReference type="InterPro" id="IPR050584">
    <property type="entry name" value="Cholesterol_7-desaturase"/>
</dbReference>
<evidence type="ECO:0000256" key="1">
    <source>
        <dbReference type="ARBA" id="ARBA00022714"/>
    </source>
</evidence>
<evidence type="ECO:0000256" key="4">
    <source>
        <dbReference type="ARBA" id="ARBA00023004"/>
    </source>
</evidence>
<keyword evidence="2" id="KW-0479">Metal-binding</keyword>
<feature type="domain" description="Rieske" evidence="6">
    <location>
        <begin position="43"/>
        <end position="138"/>
    </location>
</feature>
<dbReference type="SUPFAM" id="SSF55961">
    <property type="entry name" value="Bet v1-like"/>
    <property type="match status" value="1"/>
</dbReference>
<dbReference type="OrthoDB" id="9790995at2"/>
<dbReference type="GO" id="GO:0046872">
    <property type="term" value="F:metal ion binding"/>
    <property type="evidence" value="ECO:0007669"/>
    <property type="project" value="UniProtKB-KW"/>
</dbReference>
<keyword evidence="5" id="KW-0411">Iron-sulfur</keyword>
<keyword evidence="3" id="KW-0560">Oxidoreductase</keyword>
<dbReference type="PANTHER" id="PTHR21266">
    <property type="entry name" value="IRON-SULFUR DOMAIN CONTAINING PROTEIN"/>
    <property type="match status" value="1"/>
</dbReference>
<keyword evidence="4" id="KW-0408">Iron</keyword>
<sequence>MDKKTILIKPYSAYERQPTPPENADLTHVEKGSPLGEYLRRFWQPVALSAELGELPKAVRMFGEDLVLFRTKSGTPGLLEKHCSHRGTSLEFGICEDEGLRCCYHGWLFGVDGRILETPGDPPESRLRHSVCHGAYPVIEYRGLIFGYFGPAEHKPEFPLYDTYELSDDRLVPYCVTYPCNWLQVHENVMDPAHAVFLHTRISFTHFAEAWGELPEMDFVPTPTGMIYVTARRWKDKVWVRSNDIILPNLAQVGHIWEDGQTDKAFNRVAITRWTTPIDNHTCRIIGWRHFHPDMDPRGIADESRCGVESIDFFGQDGERGYEDRQRMPGDFDAQVSQRSIAIHELENLTRCDRGIAMLRQLIKRETRKVAQGEAPSLSPLRSNALTPTYCHDTVVSIPESGDDDKALVREIGRAITDIVVRGDYQEADDRARQIRQRIRELAARHGAETADAAEEAK</sequence>
<gene>
    <name evidence="7" type="ORF">C7389_14010</name>
</gene>
<evidence type="ECO:0000256" key="5">
    <source>
        <dbReference type="ARBA" id="ARBA00023014"/>
    </source>
</evidence>
<keyword evidence="1" id="KW-0001">2Fe-2S</keyword>
<organism evidence="7 8">
    <name type="scientific">Azoarcus indigens</name>
    <dbReference type="NCBI Taxonomy" id="29545"/>
    <lineage>
        <taxon>Bacteria</taxon>
        <taxon>Pseudomonadati</taxon>
        <taxon>Pseudomonadota</taxon>
        <taxon>Betaproteobacteria</taxon>
        <taxon>Rhodocyclales</taxon>
        <taxon>Zoogloeaceae</taxon>
        <taxon>Azoarcus</taxon>
    </lineage>
</organism>
<accession>A0A4R6DFQ7</accession>
<dbReference type="CDD" id="cd08878">
    <property type="entry name" value="RHO_alpha_C_DMO-like"/>
    <property type="match status" value="1"/>
</dbReference>
<dbReference type="InterPro" id="IPR036922">
    <property type="entry name" value="Rieske_2Fe-2S_sf"/>
</dbReference>
<name>A0A4R6DFQ7_9RHOO</name>
<dbReference type="GO" id="GO:0051213">
    <property type="term" value="F:dioxygenase activity"/>
    <property type="evidence" value="ECO:0007669"/>
    <property type="project" value="UniProtKB-KW"/>
</dbReference>
<dbReference type="CDD" id="cd03479">
    <property type="entry name" value="Rieske_RO_Alpha_PhDO_like"/>
    <property type="match status" value="1"/>
</dbReference>
<keyword evidence="7" id="KW-0223">Dioxygenase</keyword>
<dbReference type="Pfam" id="PF00355">
    <property type="entry name" value="Rieske"/>
    <property type="match status" value="1"/>
</dbReference>
<dbReference type="Proteomes" id="UP000295129">
    <property type="component" value="Unassembled WGS sequence"/>
</dbReference>
<evidence type="ECO:0000313" key="7">
    <source>
        <dbReference type="EMBL" id="TDN43506.1"/>
    </source>
</evidence>
<evidence type="ECO:0000256" key="2">
    <source>
        <dbReference type="ARBA" id="ARBA00022723"/>
    </source>
</evidence>
<dbReference type="AlphaFoldDB" id="A0A4R6DFQ7"/>
<proteinExistence type="predicted"/>
<dbReference type="InterPro" id="IPR017941">
    <property type="entry name" value="Rieske_2Fe-2S"/>
</dbReference>
<evidence type="ECO:0000313" key="8">
    <source>
        <dbReference type="Proteomes" id="UP000295129"/>
    </source>
</evidence>
<dbReference type="GO" id="GO:0051537">
    <property type="term" value="F:2 iron, 2 sulfur cluster binding"/>
    <property type="evidence" value="ECO:0007669"/>
    <property type="project" value="UniProtKB-KW"/>
</dbReference>
<protein>
    <submittedName>
        <fullName evidence="7">Phenylpropionate dioxygenase-like ring-hydroxylating dioxygenase large terminal subunit</fullName>
    </submittedName>
</protein>
<dbReference type="EMBL" id="SNVV01000040">
    <property type="protein sequence ID" value="TDN43506.1"/>
    <property type="molecule type" value="Genomic_DNA"/>
</dbReference>
<keyword evidence="8" id="KW-1185">Reference proteome</keyword>
<evidence type="ECO:0000256" key="3">
    <source>
        <dbReference type="ARBA" id="ARBA00023002"/>
    </source>
</evidence>
<dbReference type="SUPFAM" id="SSF50022">
    <property type="entry name" value="ISP domain"/>
    <property type="match status" value="1"/>
</dbReference>
<evidence type="ECO:0000259" key="6">
    <source>
        <dbReference type="PROSITE" id="PS51296"/>
    </source>
</evidence>
<dbReference type="Gene3D" id="2.102.10.10">
    <property type="entry name" value="Rieske [2Fe-2S] iron-sulphur domain"/>
    <property type="match status" value="1"/>
</dbReference>
<reference evidence="7 8" key="1">
    <citation type="submission" date="2019-03" db="EMBL/GenBank/DDBJ databases">
        <title>Genomic Encyclopedia of Type Strains, Phase IV (KMG-IV): sequencing the most valuable type-strain genomes for metagenomic binning, comparative biology and taxonomic classification.</title>
        <authorList>
            <person name="Goeker M."/>
        </authorList>
    </citation>
    <scope>NUCLEOTIDE SEQUENCE [LARGE SCALE GENOMIC DNA]</scope>
    <source>
        <strain evidence="7 8">DSM 12121</strain>
    </source>
</reference>
<dbReference type="RefSeq" id="WP_133595211.1">
    <property type="nucleotide sequence ID" value="NZ_SNVV01000040.1"/>
</dbReference>
<dbReference type="PROSITE" id="PS51296">
    <property type="entry name" value="RIESKE"/>
    <property type="match status" value="1"/>
</dbReference>